<evidence type="ECO:0008006" key="3">
    <source>
        <dbReference type="Google" id="ProtNLM"/>
    </source>
</evidence>
<sequence>MNGDSPLIAALEAERTDVPAFVFLSVMDTPPFTSKTFCIARRRAERSIADLDIRTSVLRLGPVYGEGTNQGHFPRTIDTVLRAIDRREWLARRFGDGRPLGVTTVAQAALHAAFDLTASKTMEIDEISAYSVPRSSTEI</sequence>
<dbReference type="RefSeq" id="WP_264554735.1">
    <property type="nucleotide sequence ID" value="NZ_CP109979.1"/>
</dbReference>
<evidence type="ECO:0000313" key="1">
    <source>
        <dbReference type="EMBL" id="MFC7189842.1"/>
    </source>
</evidence>
<protein>
    <recommendedName>
        <fullName evidence="3">NAD(P)-binding domain-containing protein</fullName>
    </recommendedName>
</protein>
<gene>
    <name evidence="1" type="ORF">ACFQL7_08210</name>
</gene>
<dbReference type="GeneID" id="76199404"/>
<accession>A0ABD5YPN9</accession>
<dbReference type="InterPro" id="IPR036291">
    <property type="entry name" value="NAD(P)-bd_dom_sf"/>
</dbReference>
<dbReference type="EMBL" id="JBHTAX010000001">
    <property type="protein sequence ID" value="MFC7189842.1"/>
    <property type="molecule type" value="Genomic_DNA"/>
</dbReference>
<evidence type="ECO:0000313" key="2">
    <source>
        <dbReference type="Proteomes" id="UP001596417"/>
    </source>
</evidence>
<organism evidence="1 2">
    <name type="scientific">Halocatena marina</name>
    <dbReference type="NCBI Taxonomy" id="2934937"/>
    <lineage>
        <taxon>Archaea</taxon>
        <taxon>Methanobacteriati</taxon>
        <taxon>Methanobacteriota</taxon>
        <taxon>Stenosarchaea group</taxon>
        <taxon>Halobacteria</taxon>
        <taxon>Halobacteriales</taxon>
        <taxon>Natronomonadaceae</taxon>
        <taxon>Halocatena</taxon>
    </lineage>
</organism>
<dbReference type="Proteomes" id="UP001596417">
    <property type="component" value="Unassembled WGS sequence"/>
</dbReference>
<name>A0ABD5YPN9_9EURY</name>
<dbReference type="Gene3D" id="3.40.50.720">
    <property type="entry name" value="NAD(P)-binding Rossmann-like Domain"/>
    <property type="match status" value="1"/>
</dbReference>
<reference evidence="1 2" key="1">
    <citation type="journal article" date="2019" name="Int. J. Syst. Evol. Microbiol.">
        <title>The Global Catalogue of Microorganisms (GCM) 10K type strain sequencing project: providing services to taxonomists for standard genome sequencing and annotation.</title>
        <authorList>
            <consortium name="The Broad Institute Genomics Platform"/>
            <consortium name="The Broad Institute Genome Sequencing Center for Infectious Disease"/>
            <person name="Wu L."/>
            <person name="Ma J."/>
        </authorList>
    </citation>
    <scope>NUCLEOTIDE SEQUENCE [LARGE SCALE GENOMIC DNA]</scope>
    <source>
        <strain evidence="1 2">RDMS1</strain>
    </source>
</reference>
<keyword evidence="2" id="KW-1185">Reference proteome</keyword>
<proteinExistence type="predicted"/>
<dbReference type="SUPFAM" id="SSF51735">
    <property type="entry name" value="NAD(P)-binding Rossmann-fold domains"/>
    <property type="match status" value="1"/>
</dbReference>
<comment type="caution">
    <text evidence="1">The sequence shown here is derived from an EMBL/GenBank/DDBJ whole genome shotgun (WGS) entry which is preliminary data.</text>
</comment>
<dbReference type="AlphaFoldDB" id="A0ABD5YPN9"/>